<dbReference type="InterPro" id="IPR058648">
    <property type="entry name" value="HH_CzcB-like"/>
</dbReference>
<comment type="caution">
    <text evidence="7">The sequence shown here is derived from an EMBL/GenBank/DDBJ whole genome shotgun (WGS) entry which is preliminary data.</text>
</comment>
<dbReference type="SUPFAM" id="SSF111369">
    <property type="entry name" value="HlyD-like secretion proteins"/>
    <property type="match status" value="1"/>
</dbReference>
<feature type="domain" description="CzcB-like alpha-helical hairpin" evidence="5">
    <location>
        <begin position="122"/>
        <end position="178"/>
    </location>
</feature>
<evidence type="ECO:0000313" key="7">
    <source>
        <dbReference type="EMBL" id="MFC3880504.1"/>
    </source>
</evidence>
<evidence type="ECO:0000256" key="3">
    <source>
        <dbReference type="SAM" id="Coils"/>
    </source>
</evidence>
<keyword evidence="2" id="KW-0813">Transport</keyword>
<dbReference type="Pfam" id="PF25954">
    <property type="entry name" value="Beta-barrel_RND_2"/>
    <property type="match status" value="1"/>
</dbReference>
<dbReference type="PANTHER" id="PTHR30097">
    <property type="entry name" value="CATION EFFLUX SYSTEM PROTEIN CUSB"/>
    <property type="match status" value="1"/>
</dbReference>
<dbReference type="Gene3D" id="1.10.287.470">
    <property type="entry name" value="Helix hairpin bin"/>
    <property type="match status" value="1"/>
</dbReference>
<dbReference type="RefSeq" id="WP_377905862.1">
    <property type="nucleotide sequence ID" value="NZ_JBHRZS010000007.1"/>
</dbReference>
<dbReference type="EMBL" id="JBHRZS010000007">
    <property type="protein sequence ID" value="MFC3880504.1"/>
    <property type="molecule type" value="Genomic_DNA"/>
</dbReference>
<dbReference type="Pfam" id="PF25893">
    <property type="entry name" value="HH_CzcB"/>
    <property type="match status" value="1"/>
</dbReference>
<evidence type="ECO:0000256" key="1">
    <source>
        <dbReference type="ARBA" id="ARBA00009477"/>
    </source>
</evidence>
<feature type="coiled-coil region" evidence="3">
    <location>
        <begin position="156"/>
        <end position="183"/>
    </location>
</feature>
<comment type="similarity">
    <text evidence="1">Belongs to the membrane fusion protein (MFP) (TC 8.A.1) family.</text>
</comment>
<gene>
    <name evidence="7" type="ORF">ACFOSV_09970</name>
</gene>
<dbReference type="InterPro" id="IPR051909">
    <property type="entry name" value="MFP_Cation_Efflux"/>
</dbReference>
<protein>
    <submittedName>
        <fullName evidence="7">Efflux RND transporter periplasmic adaptor subunit</fullName>
    </submittedName>
</protein>
<sequence length="381" mass="42698">MKTKQLSLPALVLPLVLFLSFACGEAKNENESLVLTEVDGTYIELSTAQFETMKMQWGRLDSGQFSESITVQGSVQVPVESMQEVSAFYGGYVSGMELLEGQEVRRGQVLFSLENPDFILLQQDYLEAKSQLAYLQSEYERQKTLYSEQISSQKSYLKAEADYQGTRAKAESLKRQLQLLNINADELKPETMRSKIPIYSPISGFVTKINAVPGIFIQPTDIAVSLISKEHLHMELMVFERDATVIKKGQQVKVRIPEVSSEVMMAEVFMVGQSINEARQINVHAHLKDESKESLLVPGMFLEAEIQKDAKAGWAIDQSAVLESEGETVVLVLREKTADSYRLERVQVVTGQKEGDRIEILSMETLSPKDDILIKGGFNLL</sequence>
<feature type="domain" description="CusB-like beta-barrel" evidence="6">
    <location>
        <begin position="235"/>
        <end position="308"/>
    </location>
</feature>
<keyword evidence="8" id="KW-1185">Reference proteome</keyword>
<dbReference type="InterPro" id="IPR058792">
    <property type="entry name" value="Beta-barrel_RND_2"/>
</dbReference>
<feature type="signal peptide" evidence="4">
    <location>
        <begin position="1"/>
        <end position="22"/>
    </location>
</feature>
<evidence type="ECO:0000259" key="5">
    <source>
        <dbReference type="Pfam" id="PF25893"/>
    </source>
</evidence>
<dbReference type="Proteomes" id="UP001595805">
    <property type="component" value="Unassembled WGS sequence"/>
</dbReference>
<keyword evidence="4" id="KW-0732">Signal</keyword>
<reference evidence="8" key="1">
    <citation type="journal article" date="2019" name="Int. J. Syst. Evol. Microbiol.">
        <title>The Global Catalogue of Microorganisms (GCM) 10K type strain sequencing project: providing services to taxonomists for standard genome sequencing and annotation.</title>
        <authorList>
            <consortium name="The Broad Institute Genomics Platform"/>
            <consortium name="The Broad Institute Genome Sequencing Center for Infectious Disease"/>
            <person name="Wu L."/>
            <person name="Ma J."/>
        </authorList>
    </citation>
    <scope>NUCLEOTIDE SEQUENCE [LARGE SCALE GENOMIC DNA]</scope>
    <source>
        <strain evidence="8">CCUG 60523</strain>
    </source>
</reference>
<dbReference type="Gene3D" id="2.40.30.170">
    <property type="match status" value="1"/>
</dbReference>
<organism evidence="7 8">
    <name type="scientific">Algoriphagus namhaensis</name>
    <dbReference type="NCBI Taxonomy" id="915353"/>
    <lineage>
        <taxon>Bacteria</taxon>
        <taxon>Pseudomonadati</taxon>
        <taxon>Bacteroidota</taxon>
        <taxon>Cytophagia</taxon>
        <taxon>Cytophagales</taxon>
        <taxon>Cyclobacteriaceae</taxon>
        <taxon>Algoriphagus</taxon>
    </lineage>
</organism>
<evidence type="ECO:0000256" key="2">
    <source>
        <dbReference type="ARBA" id="ARBA00022448"/>
    </source>
</evidence>
<dbReference type="InterPro" id="IPR006143">
    <property type="entry name" value="RND_pump_MFP"/>
</dbReference>
<name>A0ABV8AS39_9BACT</name>
<dbReference type="NCBIfam" id="TIGR01730">
    <property type="entry name" value="RND_mfp"/>
    <property type="match status" value="1"/>
</dbReference>
<evidence type="ECO:0000256" key="4">
    <source>
        <dbReference type="SAM" id="SignalP"/>
    </source>
</evidence>
<dbReference type="PROSITE" id="PS51257">
    <property type="entry name" value="PROKAR_LIPOPROTEIN"/>
    <property type="match status" value="1"/>
</dbReference>
<evidence type="ECO:0000259" key="6">
    <source>
        <dbReference type="Pfam" id="PF25954"/>
    </source>
</evidence>
<feature type="chain" id="PRO_5045534410" evidence="4">
    <location>
        <begin position="23"/>
        <end position="381"/>
    </location>
</feature>
<evidence type="ECO:0000313" key="8">
    <source>
        <dbReference type="Proteomes" id="UP001595805"/>
    </source>
</evidence>
<dbReference type="Gene3D" id="2.40.420.20">
    <property type="match status" value="1"/>
</dbReference>
<proteinExistence type="inferred from homology"/>
<dbReference type="Gene3D" id="2.40.50.100">
    <property type="match status" value="1"/>
</dbReference>
<dbReference type="PANTHER" id="PTHR30097:SF4">
    <property type="entry name" value="SLR6042 PROTEIN"/>
    <property type="match status" value="1"/>
</dbReference>
<keyword evidence="3" id="KW-0175">Coiled coil</keyword>
<accession>A0ABV8AS39</accession>